<evidence type="ECO:0000256" key="3">
    <source>
        <dbReference type="ARBA" id="ARBA00022833"/>
    </source>
</evidence>
<sequence length="344" mass="37124">MKGKAAILVKNKAPLVVADIELPDKLDYGQVLVRVHYSGICGAQINEIDAVKGEDKFLPHLLGHEGGGVVEKTGPGVTVVKKGDHVVMHWMKGDGIQSATVKYRWGKKTVNAGWVTTFNEYAVVSENRITPIPGDYDLKNVTLYGCALTTAFGVIHNNARLKAGESIVVFGSGGVGSAIIMAARVCGANPIAAMDINDYKLKKARELGATNIINSKLKIINEKFNIICPGGFDVAVDTTGIKEIREMAYEITHATGRTVLVGVPPKGQKIEIDSFPLHFGKIVTGSHGGEANPTRDIPQLIKLEKTGAFDSHDLITHVYDLKHINDAINLVRSGNTIRVVVRLF</sequence>
<dbReference type="AlphaFoldDB" id="A0A1F5ZB45"/>
<dbReference type="Proteomes" id="UP000176854">
    <property type="component" value="Unassembled WGS sequence"/>
</dbReference>
<dbReference type="Pfam" id="PF08240">
    <property type="entry name" value="ADH_N"/>
    <property type="match status" value="1"/>
</dbReference>
<dbReference type="InterPro" id="IPR036291">
    <property type="entry name" value="NAD(P)-bd_dom_sf"/>
</dbReference>
<reference evidence="8 9" key="1">
    <citation type="journal article" date="2016" name="Nat. Commun.">
        <title>Thousands of microbial genomes shed light on interconnected biogeochemical processes in an aquifer system.</title>
        <authorList>
            <person name="Anantharaman K."/>
            <person name="Brown C.T."/>
            <person name="Hug L.A."/>
            <person name="Sharon I."/>
            <person name="Castelle C.J."/>
            <person name="Probst A.J."/>
            <person name="Thomas B.C."/>
            <person name="Singh A."/>
            <person name="Wilkins M.J."/>
            <person name="Karaoz U."/>
            <person name="Brodie E.L."/>
            <person name="Williams K.H."/>
            <person name="Hubbard S.S."/>
            <person name="Banfield J.F."/>
        </authorList>
    </citation>
    <scope>NUCLEOTIDE SEQUENCE [LARGE SCALE GENOMIC DNA]</scope>
</reference>
<dbReference type="SUPFAM" id="SSF50129">
    <property type="entry name" value="GroES-like"/>
    <property type="match status" value="1"/>
</dbReference>
<evidence type="ECO:0000256" key="6">
    <source>
        <dbReference type="RuleBase" id="RU361277"/>
    </source>
</evidence>
<dbReference type="PANTHER" id="PTHR43880">
    <property type="entry name" value="ALCOHOL DEHYDROGENASE"/>
    <property type="match status" value="1"/>
</dbReference>
<evidence type="ECO:0000313" key="8">
    <source>
        <dbReference type="EMBL" id="OGG09611.1"/>
    </source>
</evidence>
<dbReference type="InterPro" id="IPR002328">
    <property type="entry name" value="ADH_Zn_CS"/>
</dbReference>
<comment type="similarity">
    <text evidence="6">Belongs to the zinc-containing alcohol dehydrogenase family.</text>
</comment>
<dbReference type="Gene3D" id="3.90.180.10">
    <property type="entry name" value="Medium-chain alcohol dehydrogenases, catalytic domain"/>
    <property type="match status" value="1"/>
</dbReference>
<dbReference type="InterPro" id="IPR013149">
    <property type="entry name" value="ADH-like_C"/>
</dbReference>
<dbReference type="PANTHER" id="PTHR43880:SF12">
    <property type="entry name" value="ALCOHOL DEHYDROGENASE CLASS-3"/>
    <property type="match status" value="1"/>
</dbReference>
<dbReference type="Pfam" id="PF00107">
    <property type="entry name" value="ADH_zinc_N"/>
    <property type="match status" value="1"/>
</dbReference>
<dbReference type="FunFam" id="3.40.50.720:FF:000003">
    <property type="entry name" value="S-(hydroxymethyl)glutathione dehydrogenase"/>
    <property type="match status" value="1"/>
</dbReference>
<dbReference type="GO" id="GO:0051903">
    <property type="term" value="F:S-(hydroxymethyl)glutathione dehydrogenase [NAD(P)+] activity"/>
    <property type="evidence" value="ECO:0007669"/>
    <property type="project" value="TreeGrafter"/>
</dbReference>
<dbReference type="GO" id="GO:0005829">
    <property type="term" value="C:cytosol"/>
    <property type="evidence" value="ECO:0007669"/>
    <property type="project" value="TreeGrafter"/>
</dbReference>
<dbReference type="InterPro" id="IPR020843">
    <property type="entry name" value="ER"/>
</dbReference>
<evidence type="ECO:0000256" key="5">
    <source>
        <dbReference type="ARBA" id="ARBA00023027"/>
    </source>
</evidence>
<evidence type="ECO:0000256" key="4">
    <source>
        <dbReference type="ARBA" id="ARBA00023002"/>
    </source>
</evidence>
<dbReference type="EMBL" id="MFJC01000018">
    <property type="protein sequence ID" value="OGG09611.1"/>
    <property type="molecule type" value="Genomic_DNA"/>
</dbReference>
<dbReference type="InterPro" id="IPR013154">
    <property type="entry name" value="ADH-like_N"/>
</dbReference>
<dbReference type="SMART" id="SM00829">
    <property type="entry name" value="PKS_ER"/>
    <property type="match status" value="1"/>
</dbReference>
<dbReference type="InterPro" id="IPR011032">
    <property type="entry name" value="GroES-like_sf"/>
</dbReference>
<gene>
    <name evidence="8" type="ORF">A2154_03070</name>
</gene>
<dbReference type="GO" id="GO:0008270">
    <property type="term" value="F:zinc ion binding"/>
    <property type="evidence" value="ECO:0007669"/>
    <property type="project" value="InterPro"/>
</dbReference>
<keyword evidence="5" id="KW-0520">NAD</keyword>
<proteinExistence type="inferred from homology"/>
<dbReference type="GO" id="GO:0046294">
    <property type="term" value="P:formaldehyde catabolic process"/>
    <property type="evidence" value="ECO:0007669"/>
    <property type="project" value="TreeGrafter"/>
</dbReference>
<evidence type="ECO:0000256" key="1">
    <source>
        <dbReference type="ARBA" id="ARBA00001947"/>
    </source>
</evidence>
<evidence type="ECO:0000256" key="2">
    <source>
        <dbReference type="ARBA" id="ARBA00022723"/>
    </source>
</evidence>
<comment type="caution">
    <text evidence="8">The sequence shown here is derived from an EMBL/GenBank/DDBJ whole genome shotgun (WGS) entry which is preliminary data.</text>
</comment>
<dbReference type="SUPFAM" id="SSF51735">
    <property type="entry name" value="NAD(P)-binding Rossmann-fold domains"/>
    <property type="match status" value="1"/>
</dbReference>
<comment type="cofactor">
    <cofactor evidence="1 6">
        <name>Zn(2+)</name>
        <dbReference type="ChEBI" id="CHEBI:29105"/>
    </cofactor>
</comment>
<evidence type="ECO:0000313" key="9">
    <source>
        <dbReference type="Proteomes" id="UP000176854"/>
    </source>
</evidence>
<evidence type="ECO:0000259" key="7">
    <source>
        <dbReference type="SMART" id="SM00829"/>
    </source>
</evidence>
<accession>A0A1F5ZB45</accession>
<keyword evidence="2 6" id="KW-0479">Metal-binding</keyword>
<dbReference type="PROSITE" id="PS00059">
    <property type="entry name" value="ADH_ZINC"/>
    <property type="match status" value="1"/>
</dbReference>
<dbReference type="Gene3D" id="3.40.50.720">
    <property type="entry name" value="NAD(P)-binding Rossmann-like Domain"/>
    <property type="match status" value="1"/>
</dbReference>
<keyword evidence="3 6" id="KW-0862">Zinc</keyword>
<dbReference type="STRING" id="1798373.A2154_03070"/>
<name>A0A1F5ZB45_9BACT</name>
<feature type="domain" description="Enoyl reductase (ER)" evidence="7">
    <location>
        <begin position="12"/>
        <end position="341"/>
    </location>
</feature>
<keyword evidence="4" id="KW-0560">Oxidoreductase</keyword>
<organism evidence="8 9">
    <name type="scientific">Candidatus Gottesmanbacteria bacterium RBG_16_43_7</name>
    <dbReference type="NCBI Taxonomy" id="1798373"/>
    <lineage>
        <taxon>Bacteria</taxon>
        <taxon>Candidatus Gottesmaniibacteriota</taxon>
    </lineage>
</organism>
<protein>
    <submittedName>
        <fullName evidence="8">Dehydrogenase</fullName>
    </submittedName>
</protein>